<dbReference type="GO" id="GO:0003676">
    <property type="term" value="F:nucleic acid binding"/>
    <property type="evidence" value="ECO:0007669"/>
    <property type="project" value="InterPro"/>
</dbReference>
<dbReference type="GO" id="GO:0015074">
    <property type="term" value="P:DNA integration"/>
    <property type="evidence" value="ECO:0007669"/>
    <property type="project" value="InterPro"/>
</dbReference>
<dbReference type="Pfam" id="PF13683">
    <property type="entry name" value="rve_3"/>
    <property type="match status" value="1"/>
</dbReference>
<reference evidence="2" key="1">
    <citation type="journal article" date="2014" name="Front. Microbiol.">
        <title>High frequency of phylogenetically diverse reductive dehalogenase-homologous genes in deep subseafloor sedimentary metagenomes.</title>
        <authorList>
            <person name="Kawai M."/>
            <person name="Futagami T."/>
            <person name="Toyoda A."/>
            <person name="Takaki Y."/>
            <person name="Nishi S."/>
            <person name="Hori S."/>
            <person name="Arai W."/>
            <person name="Tsubouchi T."/>
            <person name="Morono Y."/>
            <person name="Uchiyama I."/>
            <person name="Ito T."/>
            <person name="Fujiyama A."/>
            <person name="Inagaki F."/>
            <person name="Takami H."/>
        </authorList>
    </citation>
    <scope>NUCLEOTIDE SEQUENCE</scope>
    <source>
        <strain evidence="2">Expedition CK06-06</strain>
    </source>
</reference>
<feature type="non-terminal residue" evidence="2">
    <location>
        <position position="1"/>
    </location>
</feature>
<dbReference type="EMBL" id="BART01035630">
    <property type="protein sequence ID" value="GAH16192.1"/>
    <property type="molecule type" value="Genomic_DNA"/>
</dbReference>
<evidence type="ECO:0000313" key="2">
    <source>
        <dbReference type="EMBL" id="GAH16192.1"/>
    </source>
</evidence>
<gene>
    <name evidence="2" type="ORF">S01H4_60428</name>
</gene>
<dbReference type="AlphaFoldDB" id="X1D7J5"/>
<dbReference type="SUPFAM" id="SSF53098">
    <property type="entry name" value="Ribonuclease H-like"/>
    <property type="match status" value="1"/>
</dbReference>
<dbReference type="InterPro" id="IPR001584">
    <property type="entry name" value="Integrase_cat-core"/>
</dbReference>
<protein>
    <recommendedName>
        <fullName evidence="1">Integrase catalytic domain-containing protein</fullName>
    </recommendedName>
</protein>
<sequence length="138" mass="15941">LVSAFVDFPPPPILTFLAVPLLEQTRADDASFYCQSYSVEGDSEFQAAFEEECQRRDVRLFVLPLCSPKLNGGVERAHRTHTEEFYEVTESSFDLCELKDELLEWEEVCNTVRPHQSLGYMTPLKFLEQWKEINESAN</sequence>
<comment type="caution">
    <text evidence="2">The sequence shown here is derived from an EMBL/GenBank/DDBJ whole genome shotgun (WGS) entry which is preliminary data.</text>
</comment>
<dbReference type="InterPro" id="IPR012337">
    <property type="entry name" value="RNaseH-like_sf"/>
</dbReference>
<name>X1D7J5_9ZZZZ</name>
<proteinExistence type="predicted"/>
<feature type="domain" description="Integrase catalytic" evidence="1">
    <location>
        <begin position="1"/>
        <end position="131"/>
    </location>
</feature>
<organism evidence="2">
    <name type="scientific">marine sediment metagenome</name>
    <dbReference type="NCBI Taxonomy" id="412755"/>
    <lineage>
        <taxon>unclassified sequences</taxon>
        <taxon>metagenomes</taxon>
        <taxon>ecological metagenomes</taxon>
    </lineage>
</organism>
<evidence type="ECO:0000259" key="1">
    <source>
        <dbReference type="PROSITE" id="PS50994"/>
    </source>
</evidence>
<dbReference type="InterPro" id="IPR036397">
    <property type="entry name" value="RNaseH_sf"/>
</dbReference>
<dbReference type="PROSITE" id="PS50994">
    <property type="entry name" value="INTEGRASE"/>
    <property type="match status" value="1"/>
</dbReference>
<dbReference type="Gene3D" id="3.30.420.10">
    <property type="entry name" value="Ribonuclease H-like superfamily/Ribonuclease H"/>
    <property type="match status" value="1"/>
</dbReference>
<accession>X1D7J5</accession>